<reference evidence="1 2" key="1">
    <citation type="journal article" date="2015" name="Nature">
        <title>rRNA introns, odd ribosomes, and small enigmatic genomes across a large radiation of phyla.</title>
        <authorList>
            <person name="Brown C.T."/>
            <person name="Hug L.A."/>
            <person name="Thomas B.C."/>
            <person name="Sharon I."/>
            <person name="Castelle C.J."/>
            <person name="Singh A."/>
            <person name="Wilkins M.J."/>
            <person name="Williams K.H."/>
            <person name="Banfield J.F."/>
        </authorList>
    </citation>
    <scope>NUCLEOTIDE SEQUENCE [LARGE SCALE GENOMIC DNA]</scope>
</reference>
<evidence type="ECO:0000313" key="2">
    <source>
        <dbReference type="Proteomes" id="UP000034687"/>
    </source>
</evidence>
<organism evidence="1 2">
    <name type="scientific">Candidatus Woesebacteria bacterium GW2011_GWB1_40_101</name>
    <dbReference type="NCBI Taxonomy" id="1618575"/>
    <lineage>
        <taxon>Bacteria</taxon>
        <taxon>Candidatus Woeseibacteriota</taxon>
    </lineage>
</organism>
<accession>A0A0G0QDE1</accession>
<proteinExistence type="predicted"/>
<dbReference type="EMBL" id="LBXW01000023">
    <property type="protein sequence ID" value="KKR38148.1"/>
    <property type="molecule type" value="Genomic_DNA"/>
</dbReference>
<evidence type="ECO:0000313" key="1">
    <source>
        <dbReference type="EMBL" id="KKR38148.1"/>
    </source>
</evidence>
<dbReference type="Gene3D" id="3.40.630.190">
    <property type="entry name" value="LCP protein"/>
    <property type="match status" value="1"/>
</dbReference>
<name>A0A0G0QDE1_9BACT</name>
<protein>
    <submittedName>
        <fullName evidence="1">Cell envelope-related transcriptional attenuator</fullName>
    </submittedName>
</protein>
<dbReference type="Proteomes" id="UP000034687">
    <property type="component" value="Unassembled WGS sequence"/>
</dbReference>
<dbReference type="AlphaFoldDB" id="A0A0G0QDE1"/>
<sequence length="126" mass="14305">MLKFVRSRNAQGDEGTDIAREARQTKVIAALRQKVFSAGVLLSPSKLFGIWRVIKESTLTDIEPSEAAILIRRVINARNNVESYVLPEEFLENPPISARYDNQYVFIPESGSWKEVQVWIASQVKN</sequence>
<gene>
    <name evidence="1" type="ORF">UT72_C0023G0006</name>
</gene>
<comment type="caution">
    <text evidence="1">The sequence shown here is derived from an EMBL/GenBank/DDBJ whole genome shotgun (WGS) entry which is preliminary data.</text>
</comment>